<dbReference type="RefSeq" id="WP_069691479.1">
    <property type="nucleotide sequence ID" value="NZ_CP017147.1"/>
</dbReference>
<dbReference type="STRING" id="1526658.BHK69_19100"/>
<dbReference type="InterPro" id="IPR038390">
    <property type="entry name" value="Metal_Tscrpt_repr_sf"/>
</dbReference>
<name>A0A1D7U4H2_9HYPH</name>
<dbReference type="EMBL" id="CP017147">
    <property type="protein sequence ID" value="AOO82269.1"/>
    <property type="molecule type" value="Genomic_DNA"/>
</dbReference>
<dbReference type="GO" id="GO:0046872">
    <property type="term" value="F:metal ion binding"/>
    <property type="evidence" value="ECO:0007669"/>
    <property type="project" value="InterPro"/>
</dbReference>
<evidence type="ECO:0000313" key="3">
    <source>
        <dbReference type="Proteomes" id="UP000094969"/>
    </source>
</evidence>
<accession>A0A1D7U4H2</accession>
<dbReference type="GO" id="GO:0003677">
    <property type="term" value="F:DNA binding"/>
    <property type="evidence" value="ECO:0007669"/>
    <property type="project" value="InterPro"/>
</dbReference>
<gene>
    <name evidence="2" type="ORF">BHK69_19100</name>
</gene>
<comment type="similarity">
    <text evidence="1">Belongs to the FrmR/RcnR family.</text>
</comment>
<dbReference type="KEGG" id="bvv:BHK69_19100"/>
<reference evidence="2 3" key="1">
    <citation type="journal article" date="2015" name="Antonie Van Leeuwenhoek">
        <title>Bosea vaviloviae sp. nov., a new species of slow-growing rhizobia isolated from nodules of the relict species Vavilovia formosa (Stev.) Fed.</title>
        <authorList>
            <person name="Safronova V.I."/>
            <person name="Kuznetsova I.G."/>
            <person name="Sazanova A.L."/>
            <person name="Kimeklis A.K."/>
            <person name="Belimov A.A."/>
            <person name="Andronov E.E."/>
            <person name="Pinaev A.G."/>
            <person name="Chizhevskaya E.P."/>
            <person name="Pukhaev A.R."/>
            <person name="Popov K.P."/>
            <person name="Willems A."/>
            <person name="Tikhonovich I.A."/>
        </authorList>
    </citation>
    <scope>NUCLEOTIDE SEQUENCE [LARGE SCALE GENOMIC DNA]</scope>
    <source>
        <strain evidence="2 3">Vaf18</strain>
    </source>
</reference>
<dbReference type="InterPro" id="IPR003735">
    <property type="entry name" value="Metal_Tscrpt_repr"/>
</dbReference>
<evidence type="ECO:0000313" key="2">
    <source>
        <dbReference type="EMBL" id="AOO82269.1"/>
    </source>
</evidence>
<protein>
    <submittedName>
        <fullName evidence="2">Metal resistance protein</fullName>
    </submittedName>
</protein>
<dbReference type="GO" id="GO:0045892">
    <property type="term" value="P:negative regulation of DNA-templated transcription"/>
    <property type="evidence" value="ECO:0007669"/>
    <property type="project" value="UniProtKB-ARBA"/>
</dbReference>
<dbReference type="OrthoDB" id="9811244at2"/>
<sequence length="92" mass="10505">MSEPHVHASHPEIAKRLKRAEGHLRKVIEMIETRRDCLDIAQQLQAVESAIVGAKKRLLQDHLDHCLEHAAGTMSREQRQSIDAFKAITKYL</sequence>
<dbReference type="CDD" id="cd10154">
    <property type="entry name" value="NreA-like_DUF156"/>
    <property type="match status" value="1"/>
</dbReference>
<dbReference type="Pfam" id="PF02583">
    <property type="entry name" value="Trns_repr_metal"/>
    <property type="match status" value="1"/>
</dbReference>
<dbReference type="PANTHER" id="PTHR33677">
    <property type="entry name" value="TRANSCRIPTIONAL REPRESSOR FRMR-RELATED"/>
    <property type="match status" value="1"/>
</dbReference>
<dbReference type="AlphaFoldDB" id="A0A1D7U4H2"/>
<evidence type="ECO:0000256" key="1">
    <source>
        <dbReference type="ARBA" id="ARBA00005260"/>
    </source>
</evidence>
<dbReference type="Proteomes" id="UP000094969">
    <property type="component" value="Chromosome"/>
</dbReference>
<proteinExistence type="inferred from homology"/>
<keyword evidence="3" id="KW-1185">Reference proteome</keyword>
<dbReference type="Gene3D" id="1.20.58.1000">
    <property type="entry name" value="Metal-sensitive repressor, helix protomer"/>
    <property type="match status" value="1"/>
</dbReference>
<organism evidence="2 3">
    <name type="scientific">Bosea vaviloviae</name>
    <dbReference type="NCBI Taxonomy" id="1526658"/>
    <lineage>
        <taxon>Bacteria</taxon>
        <taxon>Pseudomonadati</taxon>
        <taxon>Pseudomonadota</taxon>
        <taxon>Alphaproteobacteria</taxon>
        <taxon>Hyphomicrobiales</taxon>
        <taxon>Boseaceae</taxon>
        <taxon>Bosea</taxon>
    </lineage>
</organism>